<protein>
    <recommendedName>
        <fullName evidence="3">BTB domain-containing protein</fullName>
    </recommendedName>
</protein>
<dbReference type="Proteomes" id="UP001150266">
    <property type="component" value="Unassembled WGS sequence"/>
</dbReference>
<proteinExistence type="predicted"/>
<evidence type="ECO:0008006" key="3">
    <source>
        <dbReference type="Google" id="ProtNLM"/>
    </source>
</evidence>
<name>A0A9W9AG62_9AGAR</name>
<accession>A0A9W9AG62</accession>
<dbReference type="EMBL" id="JAOTPV010000005">
    <property type="protein sequence ID" value="KAJ4481904.1"/>
    <property type="molecule type" value="Genomic_DNA"/>
</dbReference>
<gene>
    <name evidence="1" type="ORF">J3R30DRAFT_3286889</name>
</gene>
<keyword evidence="2" id="KW-1185">Reference proteome</keyword>
<sequence length="369" mass="41779">MTQSQTRFIIYNKNTIFEPDYSDEKRPRKRARIENEESDGLAGLFRDSQYYDSKSLDACVILVGDTLFRVKIKTLSKLSLSLHILVDGTEASGDYNPVRLNAEPDEFRAVLWAVHTSPDELKHPIEDISGLKKFCSLAKFAHAFECGSQKSLALSTICDALDHPFVKTCPSPTLHLLAETAFRCEAPILLDAIVSRWIQRIQRREAPCVPAIITADALHILRLGGAACYAHLQEVAEHSITVSNEGATRFHMDPKLDMSQKVRLLTGYWSLVNYWERFRRRPLKFISCGHDACSASWERRWSVALGTRKVLCAAQVDVLGLMRIMRELLAADQELELMESKCREQALLSLNDVRKELNDTLGDHFTNSL</sequence>
<comment type="caution">
    <text evidence="1">The sequence shown here is derived from an EMBL/GenBank/DDBJ whole genome shotgun (WGS) entry which is preliminary data.</text>
</comment>
<dbReference type="OrthoDB" id="2923697at2759"/>
<organism evidence="1 2">
    <name type="scientific">Lentinula aciculospora</name>
    <dbReference type="NCBI Taxonomy" id="153920"/>
    <lineage>
        <taxon>Eukaryota</taxon>
        <taxon>Fungi</taxon>
        <taxon>Dikarya</taxon>
        <taxon>Basidiomycota</taxon>
        <taxon>Agaricomycotina</taxon>
        <taxon>Agaricomycetes</taxon>
        <taxon>Agaricomycetidae</taxon>
        <taxon>Agaricales</taxon>
        <taxon>Marasmiineae</taxon>
        <taxon>Omphalotaceae</taxon>
        <taxon>Lentinula</taxon>
    </lineage>
</organism>
<dbReference type="AlphaFoldDB" id="A0A9W9AG62"/>
<evidence type="ECO:0000313" key="2">
    <source>
        <dbReference type="Proteomes" id="UP001150266"/>
    </source>
</evidence>
<evidence type="ECO:0000313" key="1">
    <source>
        <dbReference type="EMBL" id="KAJ4481904.1"/>
    </source>
</evidence>
<reference evidence="1" key="1">
    <citation type="submission" date="2022-08" db="EMBL/GenBank/DDBJ databases">
        <title>A Global Phylogenomic Analysis of the Shiitake Genus Lentinula.</title>
        <authorList>
            <consortium name="DOE Joint Genome Institute"/>
            <person name="Sierra-Patev S."/>
            <person name="Min B."/>
            <person name="Naranjo-Ortiz M."/>
            <person name="Looney B."/>
            <person name="Konkel Z."/>
            <person name="Slot J.C."/>
            <person name="Sakamoto Y."/>
            <person name="Steenwyk J.L."/>
            <person name="Rokas A."/>
            <person name="Carro J."/>
            <person name="Camarero S."/>
            <person name="Ferreira P."/>
            <person name="Molpeceres G."/>
            <person name="Ruiz-Duenas F.J."/>
            <person name="Serrano A."/>
            <person name="Henrissat B."/>
            <person name="Drula E."/>
            <person name="Hughes K.W."/>
            <person name="Mata J.L."/>
            <person name="Ishikawa N.K."/>
            <person name="Vargas-Isla R."/>
            <person name="Ushijima S."/>
            <person name="Smith C.A."/>
            <person name="Ahrendt S."/>
            <person name="Andreopoulos W."/>
            <person name="He G."/>
            <person name="Labutti K."/>
            <person name="Lipzen A."/>
            <person name="Ng V."/>
            <person name="Riley R."/>
            <person name="Sandor L."/>
            <person name="Barry K."/>
            <person name="Martinez A.T."/>
            <person name="Xiao Y."/>
            <person name="Gibbons J.G."/>
            <person name="Terashima K."/>
            <person name="Grigoriev I.V."/>
            <person name="Hibbett D.S."/>
        </authorList>
    </citation>
    <scope>NUCLEOTIDE SEQUENCE</scope>
    <source>
        <strain evidence="1">JLM2183</strain>
    </source>
</reference>